<dbReference type="GO" id="GO:0016020">
    <property type="term" value="C:membrane"/>
    <property type="evidence" value="ECO:0007669"/>
    <property type="project" value="UniProtKB-SubCell"/>
</dbReference>
<dbReference type="PANTHER" id="PTHR48006:SF50">
    <property type="entry name" value="OS03G0724300 PROTEIN"/>
    <property type="match status" value="1"/>
</dbReference>
<evidence type="ECO:0000256" key="3">
    <source>
        <dbReference type="ARBA" id="ARBA00022692"/>
    </source>
</evidence>
<dbReference type="Gene3D" id="1.10.510.10">
    <property type="entry name" value="Transferase(Phosphotransferase) domain 1"/>
    <property type="match status" value="1"/>
</dbReference>
<dbReference type="InterPro" id="IPR051824">
    <property type="entry name" value="LRR_Rcpt-Like_S/T_Kinase"/>
</dbReference>
<dbReference type="PANTHER" id="PTHR48006">
    <property type="entry name" value="LEUCINE-RICH REPEAT-CONTAINING PROTEIN DDB_G0281931-RELATED"/>
    <property type="match status" value="1"/>
</dbReference>
<keyword evidence="9" id="KW-0808">Transferase</keyword>
<dbReference type="SUPFAM" id="SSF56112">
    <property type="entry name" value="Protein kinase-like (PK-like)"/>
    <property type="match status" value="1"/>
</dbReference>
<dbReference type="FunFam" id="3.80.10.10:FF:000383">
    <property type="entry name" value="Leucine-rich repeat receptor protein kinase EMS1"/>
    <property type="match status" value="1"/>
</dbReference>
<dbReference type="GO" id="GO:0005524">
    <property type="term" value="F:ATP binding"/>
    <property type="evidence" value="ECO:0007669"/>
    <property type="project" value="InterPro"/>
</dbReference>
<evidence type="ECO:0000256" key="5">
    <source>
        <dbReference type="ARBA" id="ARBA00022989"/>
    </source>
</evidence>
<keyword evidence="9" id="KW-0418">Kinase</keyword>
<dbReference type="PROSITE" id="PS50011">
    <property type="entry name" value="PROTEIN_KINASE_DOM"/>
    <property type="match status" value="1"/>
</dbReference>
<evidence type="ECO:0000259" key="8">
    <source>
        <dbReference type="PROSITE" id="PS50011"/>
    </source>
</evidence>
<dbReference type="GO" id="GO:0004672">
    <property type="term" value="F:protein kinase activity"/>
    <property type="evidence" value="ECO:0007669"/>
    <property type="project" value="InterPro"/>
</dbReference>
<dbReference type="OrthoDB" id="676979at2759"/>
<keyword evidence="4" id="KW-0677">Repeat</keyword>
<evidence type="ECO:0000313" key="9">
    <source>
        <dbReference type="EMBL" id="KMZ57418.1"/>
    </source>
</evidence>
<dbReference type="Proteomes" id="UP000036987">
    <property type="component" value="Unassembled WGS sequence"/>
</dbReference>
<dbReference type="SUPFAM" id="SSF52058">
    <property type="entry name" value="L domain-like"/>
    <property type="match status" value="1"/>
</dbReference>
<dbReference type="SMART" id="SM00369">
    <property type="entry name" value="LRR_TYP"/>
    <property type="match status" value="4"/>
</dbReference>
<feature type="transmembrane region" description="Helical" evidence="7">
    <location>
        <begin position="438"/>
        <end position="459"/>
    </location>
</feature>
<dbReference type="InterPro" id="IPR011009">
    <property type="entry name" value="Kinase-like_dom_sf"/>
</dbReference>
<dbReference type="InterPro" id="IPR003591">
    <property type="entry name" value="Leu-rich_rpt_typical-subtyp"/>
</dbReference>
<dbReference type="Gene3D" id="3.30.200.20">
    <property type="entry name" value="Phosphorylase Kinase, domain 1"/>
    <property type="match status" value="1"/>
</dbReference>
<keyword evidence="10" id="KW-1185">Reference proteome</keyword>
<keyword evidence="3 7" id="KW-0812">Transmembrane</keyword>
<dbReference type="InterPro" id="IPR001611">
    <property type="entry name" value="Leu-rich_rpt"/>
</dbReference>
<dbReference type="FunFam" id="1.10.510.10:FF:000448">
    <property type="entry name" value="Putative LRR receptor-like serine/threonine-protein kinase"/>
    <property type="match status" value="1"/>
</dbReference>
<dbReference type="STRING" id="29655.A0A0K9NLC9"/>
<dbReference type="InterPro" id="IPR032675">
    <property type="entry name" value="LRR_dom_sf"/>
</dbReference>
<dbReference type="Gene3D" id="3.80.10.10">
    <property type="entry name" value="Ribonuclease Inhibitor"/>
    <property type="match status" value="2"/>
</dbReference>
<keyword evidence="6 7" id="KW-0472">Membrane</keyword>
<dbReference type="Pfam" id="PF00069">
    <property type="entry name" value="Pkinase"/>
    <property type="match status" value="1"/>
</dbReference>
<accession>A0A0K9NLC9</accession>
<proteinExistence type="predicted"/>
<dbReference type="InterPro" id="IPR013210">
    <property type="entry name" value="LRR_N_plant-typ"/>
</dbReference>
<comment type="caution">
    <text evidence="9">The sequence shown here is derived from an EMBL/GenBank/DDBJ whole genome shotgun (WGS) entry which is preliminary data.</text>
</comment>
<sequence length="889" mass="98768">MIFLDASRQYTVVMELFFLVTVVSLVSFSQSGVLAEKLISRSEYRALYSLRGSLGIKARDWPRKNDPCTKWNGVHCEDGRVIGLTLTGLHRTKRGNASASFAVDGLQNLTRLSTFISTDFSLPGAIPDWFGTSSLNNSLTVIDICRASINGSLPESLGYMKRLKILKLSGNQLNGVIPKNLGLLDELKVLDMSSNFLNGLIPPKLTSLPYLKSLLLSKNNLNGSIPGAIANSSILITLDLSHNNLSGPFPAELNNTQSLEFLNLGNNFLSGDLLGDIFINLPNLTSLVLSHNNFSNEIPKSLWALSNMQLIDLSYNNFSGILPNSFANLNASILHIDFSHNFYYHHLPVGSEKLFKNLRHLDISYNYFDGDIKFHKGTNVTVLQNCFTSQDDIDQRSITECRAFYDSIGVDYDDPTIPSPTPSPSISPNSGTMIKWHWYYSLALAFVALSLVVLGLVLWKCRRHGVVSVENEIQERGFPQISSASFPSSVDSITYDKIQKATLNFNANLFMKTGHSGDLYHGNLENGTPIVVKKIDTNVAEKEMYLVELDIFTRVLHTKLAPYLGHCLANESDKYIVYKYLPNLDLATAFYIKSTQDEDEIKSLDWITRQKIAIGVAEALIYLHHECAPPIVHRDVQASSVLLDDKFEVRLGSLSEACTQEVDGQSNVITRLFRSSQSFGTSSSGSKTVTPAYDTYCFGKVLLELVTGRLGISACDETSLNEKFTEIMPYISLSHKDRITNIIDPTLIVDEDLTEEVLAMAILAKSCLNPKASRRPPMKTILKFLQNPLKVTREESISGSSRIMNSSQGSWNMSIFGSWRSISDITIPVPHKETTPDQVVTVSKKSPNDAFSEPHATNAVRFSKSLERIQAANSFQSLRKKVGVSRFSW</sequence>
<name>A0A0K9NLC9_ZOSMR</name>
<evidence type="ECO:0000256" key="1">
    <source>
        <dbReference type="ARBA" id="ARBA00004370"/>
    </source>
</evidence>
<evidence type="ECO:0000256" key="7">
    <source>
        <dbReference type="SAM" id="Phobius"/>
    </source>
</evidence>
<reference evidence="10" key="1">
    <citation type="journal article" date="2016" name="Nature">
        <title>The genome of the seagrass Zostera marina reveals angiosperm adaptation to the sea.</title>
        <authorList>
            <person name="Olsen J.L."/>
            <person name="Rouze P."/>
            <person name="Verhelst B."/>
            <person name="Lin Y.-C."/>
            <person name="Bayer T."/>
            <person name="Collen J."/>
            <person name="Dattolo E."/>
            <person name="De Paoli E."/>
            <person name="Dittami S."/>
            <person name="Maumus F."/>
            <person name="Michel G."/>
            <person name="Kersting A."/>
            <person name="Lauritano C."/>
            <person name="Lohaus R."/>
            <person name="Toepel M."/>
            <person name="Tonon T."/>
            <person name="Vanneste K."/>
            <person name="Amirebrahimi M."/>
            <person name="Brakel J."/>
            <person name="Bostroem C."/>
            <person name="Chovatia M."/>
            <person name="Grimwood J."/>
            <person name="Jenkins J.W."/>
            <person name="Jueterbock A."/>
            <person name="Mraz A."/>
            <person name="Stam W.T."/>
            <person name="Tice H."/>
            <person name="Bornberg-Bauer E."/>
            <person name="Green P.J."/>
            <person name="Pearson G.A."/>
            <person name="Procaccini G."/>
            <person name="Duarte C.M."/>
            <person name="Schmutz J."/>
            <person name="Reusch T.B.H."/>
            <person name="Van de Peer Y."/>
        </authorList>
    </citation>
    <scope>NUCLEOTIDE SEQUENCE [LARGE SCALE GENOMIC DNA]</scope>
    <source>
        <strain evidence="10">cv. Finnish</strain>
    </source>
</reference>
<evidence type="ECO:0000256" key="4">
    <source>
        <dbReference type="ARBA" id="ARBA00022737"/>
    </source>
</evidence>
<evidence type="ECO:0000256" key="2">
    <source>
        <dbReference type="ARBA" id="ARBA00022614"/>
    </source>
</evidence>
<keyword evidence="2" id="KW-0433">Leucine-rich repeat</keyword>
<dbReference type="InterPro" id="IPR000719">
    <property type="entry name" value="Prot_kinase_dom"/>
</dbReference>
<dbReference type="AlphaFoldDB" id="A0A0K9NLC9"/>
<keyword evidence="5 7" id="KW-1133">Transmembrane helix</keyword>
<feature type="domain" description="Protein kinase" evidence="8">
    <location>
        <begin position="505"/>
        <end position="790"/>
    </location>
</feature>
<dbReference type="Pfam" id="PF00560">
    <property type="entry name" value="LRR_1"/>
    <property type="match status" value="6"/>
</dbReference>
<evidence type="ECO:0000256" key="6">
    <source>
        <dbReference type="ARBA" id="ARBA00023136"/>
    </source>
</evidence>
<evidence type="ECO:0000313" key="10">
    <source>
        <dbReference type="Proteomes" id="UP000036987"/>
    </source>
</evidence>
<dbReference type="Pfam" id="PF08263">
    <property type="entry name" value="LRRNT_2"/>
    <property type="match status" value="1"/>
</dbReference>
<dbReference type="EMBL" id="LFYR01002072">
    <property type="protein sequence ID" value="KMZ57418.1"/>
    <property type="molecule type" value="Genomic_DNA"/>
</dbReference>
<organism evidence="9 10">
    <name type="scientific">Zostera marina</name>
    <name type="common">Eelgrass</name>
    <dbReference type="NCBI Taxonomy" id="29655"/>
    <lineage>
        <taxon>Eukaryota</taxon>
        <taxon>Viridiplantae</taxon>
        <taxon>Streptophyta</taxon>
        <taxon>Embryophyta</taxon>
        <taxon>Tracheophyta</taxon>
        <taxon>Spermatophyta</taxon>
        <taxon>Magnoliopsida</taxon>
        <taxon>Liliopsida</taxon>
        <taxon>Zosteraceae</taxon>
        <taxon>Zostera</taxon>
    </lineage>
</organism>
<comment type="subcellular location">
    <subcellularLocation>
        <location evidence="1">Membrane</location>
    </subcellularLocation>
</comment>
<protein>
    <submittedName>
        <fullName evidence="9">Protein kinase superfamily protein</fullName>
    </submittedName>
</protein>
<gene>
    <name evidence="9" type="ORF">ZOSMA_86G00540</name>
</gene>
<dbReference type="FunFam" id="3.30.200.20:FF:000433">
    <property type="entry name" value="Predicted protein"/>
    <property type="match status" value="1"/>
</dbReference>